<dbReference type="InterPro" id="IPR004675">
    <property type="entry name" value="AhpD_core"/>
</dbReference>
<dbReference type="EC" id="1.11.1.28" evidence="6"/>
<evidence type="ECO:0000256" key="5">
    <source>
        <dbReference type="ARBA" id="ARBA00023284"/>
    </source>
</evidence>
<evidence type="ECO:0000256" key="6">
    <source>
        <dbReference type="HAMAP-Rule" id="MF_01676"/>
    </source>
</evidence>
<dbReference type="Gene3D" id="1.20.1290.10">
    <property type="entry name" value="AhpD-like"/>
    <property type="match status" value="1"/>
</dbReference>
<feature type="disulfide bond" description="Interchain (with AhpC); in linked form" evidence="6">
    <location>
        <position position="162"/>
    </location>
</feature>
<feature type="disulfide bond" evidence="6">
    <location>
        <begin position="159"/>
        <end position="162"/>
    </location>
</feature>
<evidence type="ECO:0000256" key="1">
    <source>
        <dbReference type="ARBA" id="ARBA00022559"/>
    </source>
</evidence>
<dbReference type="NCBIfam" id="TIGR00778">
    <property type="entry name" value="ahpD_dom"/>
    <property type="match status" value="1"/>
</dbReference>
<dbReference type="Pfam" id="PF02627">
    <property type="entry name" value="CMD"/>
    <property type="match status" value="1"/>
</dbReference>
<feature type="domain" description="Carboxymuconolactone decarboxylase-like" evidence="7">
    <location>
        <begin position="141"/>
        <end position="192"/>
    </location>
</feature>
<keyword evidence="5 6" id="KW-0676">Redox-active center</keyword>
<organism evidence="8 9">
    <name type="scientific">Filimonas lacunae</name>
    <dbReference type="NCBI Taxonomy" id="477680"/>
    <lineage>
        <taxon>Bacteria</taxon>
        <taxon>Pseudomonadati</taxon>
        <taxon>Bacteroidota</taxon>
        <taxon>Chitinophagia</taxon>
        <taxon>Chitinophagales</taxon>
        <taxon>Chitinophagaceae</taxon>
        <taxon>Filimonas</taxon>
    </lineage>
</organism>
<dbReference type="InterPro" id="IPR004674">
    <property type="entry name" value="AhpD"/>
</dbReference>
<dbReference type="GO" id="GO:0045454">
    <property type="term" value="P:cell redox homeostasis"/>
    <property type="evidence" value="ECO:0007669"/>
    <property type="project" value="TreeGrafter"/>
</dbReference>
<dbReference type="GO" id="GO:0015036">
    <property type="term" value="F:disulfide oxidoreductase activity"/>
    <property type="evidence" value="ECO:0007669"/>
    <property type="project" value="TreeGrafter"/>
</dbReference>
<keyword evidence="4 6" id="KW-1015">Disulfide bond</keyword>
<dbReference type="Proteomes" id="UP000186917">
    <property type="component" value="Unassembled WGS sequence"/>
</dbReference>
<dbReference type="AlphaFoldDB" id="A0A173MQI8"/>
<dbReference type="PANTHER" id="PTHR33930:SF7">
    <property type="entry name" value="ALKYL HYDROPEROXIDE REDUCTASE AHPD"/>
    <property type="match status" value="1"/>
</dbReference>
<feature type="active site" description="Cysteine sulfenic acid (-SOH) intermediate" evidence="6">
    <location>
        <position position="162"/>
    </location>
</feature>
<evidence type="ECO:0000256" key="4">
    <source>
        <dbReference type="ARBA" id="ARBA00023157"/>
    </source>
</evidence>
<name>A0A173MQI8_9BACT</name>
<dbReference type="GO" id="GO:0032843">
    <property type="term" value="F:hydroperoxide reductase activity"/>
    <property type="evidence" value="ECO:0007669"/>
    <property type="project" value="InterPro"/>
</dbReference>
<comment type="similarity">
    <text evidence="6">Belongs to the AhpD family.</text>
</comment>
<dbReference type="EMBL" id="FTOR01000001">
    <property type="protein sequence ID" value="SIS78520.1"/>
    <property type="molecule type" value="Genomic_DNA"/>
</dbReference>
<dbReference type="HAMAP" id="MF_01676">
    <property type="entry name" value="AhpD"/>
    <property type="match status" value="1"/>
</dbReference>
<keyword evidence="9" id="KW-1185">Reference proteome</keyword>
<feature type="active site" description="Proton donor" evidence="6">
    <location>
        <position position="159"/>
    </location>
</feature>
<dbReference type="InterPro" id="IPR029032">
    <property type="entry name" value="AhpD-like"/>
</dbReference>
<dbReference type="STRING" id="477680.SAMN05421788_1011189"/>
<dbReference type="PANTHER" id="PTHR33930">
    <property type="entry name" value="ALKYL HYDROPEROXIDE REDUCTASE AHPD"/>
    <property type="match status" value="1"/>
</dbReference>
<reference evidence="9" key="1">
    <citation type="submission" date="2017-01" db="EMBL/GenBank/DDBJ databases">
        <authorList>
            <person name="Varghese N."/>
            <person name="Submissions S."/>
        </authorList>
    </citation>
    <scope>NUCLEOTIDE SEQUENCE [LARGE SCALE GENOMIC DNA]</scope>
    <source>
        <strain evidence="9">DSM 21054</strain>
    </source>
</reference>
<dbReference type="GO" id="GO:0051920">
    <property type="term" value="F:peroxiredoxin activity"/>
    <property type="evidence" value="ECO:0007669"/>
    <property type="project" value="InterPro"/>
</dbReference>
<evidence type="ECO:0000256" key="3">
    <source>
        <dbReference type="ARBA" id="ARBA00023002"/>
    </source>
</evidence>
<comment type="function">
    <text evidence="6">Antioxidant protein with alkyl hydroperoxidase activity. Required for the reduction of the AhpC active site cysteine residues and for the regeneration of the AhpC enzyme activity.</text>
</comment>
<keyword evidence="1 6" id="KW-0575">Peroxidase</keyword>
<evidence type="ECO:0000313" key="9">
    <source>
        <dbReference type="Proteomes" id="UP000186917"/>
    </source>
</evidence>
<keyword evidence="2 6" id="KW-0049">Antioxidant</keyword>
<dbReference type="InterPro" id="IPR003779">
    <property type="entry name" value="CMD-like"/>
</dbReference>
<protein>
    <recommendedName>
        <fullName evidence="6">Alkyl hydroperoxide reductase AhpD</fullName>
        <ecNumber evidence="6">1.11.1.28</ecNumber>
    </recommendedName>
    <alternativeName>
        <fullName evidence="6">Alkylhydroperoxidase AhpD</fullName>
    </alternativeName>
</protein>
<dbReference type="RefSeq" id="WP_096511357.1">
    <property type="nucleotide sequence ID" value="NZ_AP017422.1"/>
</dbReference>
<proteinExistence type="inferred from homology"/>
<dbReference type="KEGG" id="fln:FLA_5809"/>
<evidence type="ECO:0000313" key="8">
    <source>
        <dbReference type="EMBL" id="SIS78520.1"/>
    </source>
</evidence>
<sequence>MSEVLIQNETFINLLNEVGISEYTPSANAQALLQVEAKYIKDLKINVSNVLNNSQNLNRKEALLLALSIAVNERFDLLKQSFTQLAIAAGATEAEIAEVIACTSLMNTNNVFYRFRHFMHKDFYNNQPAGIKMSIMMSPVLGKEFFELLSLVVSSVNGCEMCVTSHEASVLQHNSSEIRVFEAVKLGAVIKGLITILS</sequence>
<dbReference type="GO" id="GO:0006979">
    <property type="term" value="P:response to oxidative stress"/>
    <property type="evidence" value="ECO:0007669"/>
    <property type="project" value="InterPro"/>
</dbReference>
<dbReference type="OrthoDB" id="9801997at2"/>
<comment type="catalytic activity">
    <reaction evidence="6">
        <text>N(6)-[(R)-dihydrolipoyl]-L-lysyl-[lipoyl-carrier protein] + a hydroperoxide = N(6)-[(R)-lipoyl]-L-lysyl-[lipoyl-carrier protein] + an alcohol + H2O</text>
        <dbReference type="Rhea" id="RHEA:62636"/>
        <dbReference type="Rhea" id="RHEA-COMP:10502"/>
        <dbReference type="Rhea" id="RHEA-COMP:16355"/>
        <dbReference type="ChEBI" id="CHEBI:15377"/>
        <dbReference type="ChEBI" id="CHEBI:30879"/>
        <dbReference type="ChEBI" id="CHEBI:35924"/>
        <dbReference type="ChEBI" id="CHEBI:83099"/>
        <dbReference type="ChEBI" id="CHEBI:83100"/>
        <dbReference type="EC" id="1.11.1.28"/>
    </reaction>
</comment>
<gene>
    <name evidence="6" type="primary">ahpD</name>
    <name evidence="8" type="ORF">SAMN05421788_1011189</name>
</gene>
<evidence type="ECO:0000256" key="2">
    <source>
        <dbReference type="ARBA" id="ARBA00022862"/>
    </source>
</evidence>
<accession>A0A173MQI8</accession>
<dbReference type="SUPFAM" id="SSF69118">
    <property type="entry name" value="AhpD-like"/>
    <property type="match status" value="1"/>
</dbReference>
<keyword evidence="3 6" id="KW-0560">Oxidoreductase</keyword>
<evidence type="ECO:0000259" key="7">
    <source>
        <dbReference type="Pfam" id="PF02627"/>
    </source>
</evidence>